<feature type="compositionally biased region" description="Basic and acidic residues" evidence="1">
    <location>
        <begin position="39"/>
        <end position="53"/>
    </location>
</feature>
<evidence type="ECO:0000313" key="2">
    <source>
        <dbReference type="EMBL" id="BCJ85289.1"/>
    </source>
</evidence>
<dbReference type="EMBL" id="AP023366">
    <property type="protein sequence ID" value="BCJ85289.1"/>
    <property type="molecule type" value="Genomic_DNA"/>
</dbReference>
<feature type="compositionally biased region" description="Polar residues" evidence="1">
    <location>
        <begin position="54"/>
        <end position="75"/>
    </location>
</feature>
<evidence type="ECO:0000313" key="3">
    <source>
        <dbReference type="Proteomes" id="UP000593802"/>
    </source>
</evidence>
<accession>A0A7I8D8E4</accession>
<evidence type="ECO:0000256" key="1">
    <source>
        <dbReference type="SAM" id="MobiDB-lite"/>
    </source>
</evidence>
<sequence length="101" mass="11725">MSQRNIELQISIPKVTEVAKIQQQLQQQQLNQQAAFEQTMHKQIEKEIHRPNQADENQTVSNQNQQTGDQSSTPGSKRRRKKAEQQEAKHPYKGKHIDLRG</sequence>
<proteinExistence type="predicted"/>
<reference evidence="2 3" key="1">
    <citation type="submission" date="2020-08" db="EMBL/GenBank/DDBJ databases">
        <title>Complete Genome Sequence of Effusibacillus dendaii Strain skT53, Isolated from Farmland soil.</title>
        <authorList>
            <person name="Konishi T."/>
            <person name="Kawasaki H."/>
        </authorList>
    </citation>
    <scope>NUCLEOTIDE SEQUENCE [LARGE SCALE GENOMIC DNA]</scope>
    <source>
        <strain evidence="3">skT53</strain>
    </source>
</reference>
<dbReference type="AlphaFoldDB" id="A0A7I8D8E4"/>
<feature type="region of interest" description="Disordered" evidence="1">
    <location>
        <begin position="33"/>
        <end position="101"/>
    </location>
</feature>
<dbReference type="Proteomes" id="UP000593802">
    <property type="component" value="Chromosome"/>
</dbReference>
<dbReference type="RefSeq" id="WP_200759430.1">
    <property type="nucleotide sequence ID" value="NZ_AP023366.1"/>
</dbReference>
<organism evidence="2 3">
    <name type="scientific">Effusibacillus dendaii</name>
    <dbReference type="NCBI Taxonomy" id="2743772"/>
    <lineage>
        <taxon>Bacteria</taxon>
        <taxon>Bacillati</taxon>
        <taxon>Bacillota</taxon>
        <taxon>Bacilli</taxon>
        <taxon>Bacillales</taxon>
        <taxon>Alicyclobacillaceae</taxon>
        <taxon>Effusibacillus</taxon>
    </lineage>
</organism>
<keyword evidence="3" id="KW-1185">Reference proteome</keyword>
<dbReference type="KEGG" id="eff:skT53_02740"/>
<name>A0A7I8D8E4_9BACL</name>
<gene>
    <name evidence="2" type="ORF">skT53_02740</name>
</gene>
<evidence type="ECO:0008006" key="4">
    <source>
        <dbReference type="Google" id="ProtNLM"/>
    </source>
</evidence>
<protein>
    <recommendedName>
        <fullName evidence="4">RNA polymerase subunit sigma</fullName>
    </recommendedName>
</protein>
<feature type="compositionally biased region" description="Basic and acidic residues" evidence="1">
    <location>
        <begin position="83"/>
        <end position="101"/>
    </location>
</feature>